<evidence type="ECO:0000256" key="3">
    <source>
        <dbReference type="ARBA" id="ARBA00023015"/>
    </source>
</evidence>
<dbReference type="PRINTS" id="PR01590">
    <property type="entry name" value="HTHFIS"/>
</dbReference>
<dbReference type="PROSITE" id="PS00688">
    <property type="entry name" value="SIGMA54_INTERACT_3"/>
    <property type="match status" value="1"/>
</dbReference>
<dbReference type="RefSeq" id="WP_054817345.1">
    <property type="nucleotide sequence ID" value="NZ_CP013652.1"/>
</dbReference>
<dbReference type="PROSITE" id="PS01124">
    <property type="entry name" value="HTH_ARAC_FAMILY_2"/>
    <property type="match status" value="1"/>
</dbReference>
<dbReference type="GO" id="GO:0000160">
    <property type="term" value="P:phosphorelay signal transduction system"/>
    <property type="evidence" value="ECO:0007669"/>
    <property type="project" value="InterPro"/>
</dbReference>
<evidence type="ECO:0000256" key="2">
    <source>
        <dbReference type="ARBA" id="ARBA00022840"/>
    </source>
</evidence>
<name>A0A0U2INS3_9BACL</name>
<dbReference type="SUPFAM" id="SSF52172">
    <property type="entry name" value="CheY-like"/>
    <property type="match status" value="1"/>
</dbReference>
<dbReference type="STRING" id="162209.IJ22_49330"/>
<protein>
    <submittedName>
        <fullName evidence="9">Fis family transcriptional regulator</fullName>
    </submittedName>
</protein>
<gene>
    <name evidence="9" type="ORF">IJ22_49330</name>
</gene>
<keyword evidence="2" id="KW-0067">ATP-binding</keyword>
<feature type="domain" description="Response regulatory" evidence="8">
    <location>
        <begin position="3"/>
        <end position="117"/>
    </location>
</feature>
<feature type="modified residue" description="4-aspartylphosphate" evidence="5">
    <location>
        <position position="52"/>
    </location>
</feature>
<dbReference type="InterPro" id="IPR009057">
    <property type="entry name" value="Homeodomain-like_sf"/>
</dbReference>
<dbReference type="FunFam" id="3.40.50.300:FF:000006">
    <property type="entry name" value="DNA-binding transcriptional regulator NtrC"/>
    <property type="match status" value="1"/>
</dbReference>
<dbReference type="PROSITE" id="PS50045">
    <property type="entry name" value="SIGMA54_INTERACT_4"/>
    <property type="match status" value="1"/>
</dbReference>
<evidence type="ECO:0000313" key="9">
    <source>
        <dbReference type="EMBL" id="ALS25195.1"/>
    </source>
</evidence>
<evidence type="ECO:0000256" key="5">
    <source>
        <dbReference type="PROSITE-ProRule" id="PRU00169"/>
    </source>
</evidence>
<dbReference type="Pfam" id="PF00158">
    <property type="entry name" value="Sigma54_activat"/>
    <property type="match status" value="1"/>
</dbReference>
<dbReference type="SUPFAM" id="SSF46689">
    <property type="entry name" value="Homeodomain-like"/>
    <property type="match status" value="1"/>
</dbReference>
<dbReference type="SMART" id="SM00448">
    <property type="entry name" value="REC"/>
    <property type="match status" value="1"/>
</dbReference>
<evidence type="ECO:0000313" key="10">
    <source>
        <dbReference type="Proteomes" id="UP000061660"/>
    </source>
</evidence>
<dbReference type="InterPro" id="IPR002197">
    <property type="entry name" value="HTH_Fis"/>
</dbReference>
<dbReference type="Gene3D" id="3.40.50.300">
    <property type="entry name" value="P-loop containing nucleotide triphosphate hydrolases"/>
    <property type="match status" value="1"/>
</dbReference>
<accession>A0A0U2INS3</accession>
<dbReference type="InterPro" id="IPR011006">
    <property type="entry name" value="CheY-like_superfamily"/>
</dbReference>
<evidence type="ECO:0000256" key="1">
    <source>
        <dbReference type="ARBA" id="ARBA00022741"/>
    </source>
</evidence>
<keyword evidence="1" id="KW-0547">Nucleotide-binding</keyword>
<dbReference type="PROSITE" id="PS50110">
    <property type="entry name" value="RESPONSE_REGULATORY"/>
    <property type="match status" value="1"/>
</dbReference>
<dbReference type="InterPro" id="IPR025944">
    <property type="entry name" value="Sigma_54_int_dom_CS"/>
</dbReference>
<feature type="domain" description="HTH araC/xylS-type" evidence="6">
    <location>
        <begin position="428"/>
        <end position="471"/>
    </location>
</feature>
<dbReference type="PANTHER" id="PTHR32071">
    <property type="entry name" value="TRANSCRIPTIONAL REGULATORY PROTEIN"/>
    <property type="match status" value="1"/>
</dbReference>
<dbReference type="InterPro" id="IPR058031">
    <property type="entry name" value="AAA_lid_NorR"/>
</dbReference>
<sequence>MKRVVIIDDEAVIRLSLQMGLEDEGFSVWTEETGESGLKRIAEVQPDLVFLDVRLPGKNGIEILKDIKKMNPDVTVLMMTAYGDAQSTVKALQAGAFDYIDKPFELEDVLTLIESVWTKEKKAAELGSPRHQGEQPIDHPPIICGSRPMLDVLAQIRQVAETNTSILIMGETGTGKELAAHAIHACSHRRQMPFIALNCGAIPSNLLESELFGFEKHAFTGADKAKSGLLELACGGTIFLDEIGELPLDIQVKLLRFLEDRKLRRVGGTKDRAIDVRVVAATNRHLKEMVDTGLFRKDLYYRLHVVPIYLPPLRDRGDDVVLLSDHFLKSLSAKLNKNIPGFSPAVLDLFRQYPWPGNVRELKNCIERLVILNHDTMITPSQLPEEIVIEALHQLDLKAAENDCEKASVRETVRPFPEAFHLERELERLEKQYIEQALHQTRWNLSKSAQLLGISRFSLQRRVKKYFGEVF</sequence>
<dbReference type="PATRIC" id="fig|162209.4.peg.5211"/>
<dbReference type="InterPro" id="IPR003593">
    <property type="entry name" value="AAA+_ATPase"/>
</dbReference>
<dbReference type="AlphaFoldDB" id="A0A0U2INS3"/>
<dbReference type="OrthoDB" id="9771372at2"/>
<dbReference type="SUPFAM" id="SSF52540">
    <property type="entry name" value="P-loop containing nucleoside triphosphate hydrolases"/>
    <property type="match status" value="1"/>
</dbReference>
<feature type="domain" description="Sigma-54 factor interaction" evidence="7">
    <location>
        <begin position="142"/>
        <end position="371"/>
    </location>
</feature>
<dbReference type="Gene3D" id="3.40.50.2300">
    <property type="match status" value="1"/>
</dbReference>
<dbReference type="InterPro" id="IPR018060">
    <property type="entry name" value="HTH_AraC"/>
</dbReference>
<keyword evidence="10" id="KW-1185">Reference proteome</keyword>
<evidence type="ECO:0000256" key="4">
    <source>
        <dbReference type="ARBA" id="ARBA00023163"/>
    </source>
</evidence>
<reference evidence="10" key="1">
    <citation type="submission" date="2015-12" db="EMBL/GenBank/DDBJ databases">
        <title>Complete genome sequences of two moderately thermophilic Paenibacillus species.</title>
        <authorList>
            <person name="Butler R.III."/>
            <person name="Wang J."/>
            <person name="Stark B.C."/>
            <person name="Pombert J.-F."/>
        </authorList>
    </citation>
    <scope>NUCLEOTIDE SEQUENCE [LARGE SCALE GENOMIC DNA]</scope>
    <source>
        <strain evidence="10">32O-Y</strain>
    </source>
</reference>
<dbReference type="EMBL" id="CP013652">
    <property type="protein sequence ID" value="ALS25195.1"/>
    <property type="molecule type" value="Genomic_DNA"/>
</dbReference>
<dbReference type="Proteomes" id="UP000061660">
    <property type="component" value="Chromosome"/>
</dbReference>
<dbReference type="Gene3D" id="1.10.10.60">
    <property type="entry name" value="Homeodomain-like"/>
    <property type="match status" value="1"/>
</dbReference>
<dbReference type="Pfam" id="PF02954">
    <property type="entry name" value="HTH_8"/>
    <property type="match status" value="1"/>
</dbReference>
<dbReference type="InterPro" id="IPR002078">
    <property type="entry name" value="Sigma_54_int"/>
</dbReference>
<proteinExistence type="predicted"/>
<dbReference type="InterPro" id="IPR027417">
    <property type="entry name" value="P-loop_NTPase"/>
</dbReference>
<dbReference type="InterPro" id="IPR001789">
    <property type="entry name" value="Sig_transdc_resp-reg_receiver"/>
</dbReference>
<evidence type="ECO:0000259" key="6">
    <source>
        <dbReference type="PROSITE" id="PS01124"/>
    </source>
</evidence>
<dbReference type="Pfam" id="PF25601">
    <property type="entry name" value="AAA_lid_14"/>
    <property type="match status" value="1"/>
</dbReference>
<evidence type="ECO:0000259" key="7">
    <source>
        <dbReference type="PROSITE" id="PS50045"/>
    </source>
</evidence>
<keyword evidence="4" id="KW-0804">Transcription</keyword>
<dbReference type="KEGG" id="pnp:IJ22_49330"/>
<evidence type="ECO:0000259" key="8">
    <source>
        <dbReference type="PROSITE" id="PS50110"/>
    </source>
</evidence>
<organism evidence="9 10">
    <name type="scientific">Paenibacillus naphthalenovorans</name>
    <dbReference type="NCBI Taxonomy" id="162209"/>
    <lineage>
        <taxon>Bacteria</taxon>
        <taxon>Bacillati</taxon>
        <taxon>Bacillota</taxon>
        <taxon>Bacilli</taxon>
        <taxon>Bacillales</taxon>
        <taxon>Paenibacillaceae</taxon>
        <taxon>Paenibacillus</taxon>
    </lineage>
</organism>
<dbReference type="Pfam" id="PF00072">
    <property type="entry name" value="Response_reg"/>
    <property type="match status" value="1"/>
</dbReference>
<dbReference type="SMART" id="SM00382">
    <property type="entry name" value="AAA"/>
    <property type="match status" value="1"/>
</dbReference>
<dbReference type="Gene3D" id="1.10.8.60">
    <property type="match status" value="1"/>
</dbReference>
<dbReference type="CDD" id="cd00009">
    <property type="entry name" value="AAA"/>
    <property type="match status" value="1"/>
</dbReference>
<keyword evidence="3" id="KW-0805">Transcription regulation</keyword>
<reference evidence="9 10" key="2">
    <citation type="journal article" date="2016" name="Genome Announc.">
        <title>Complete Genome Sequences of Two Interactive Moderate Thermophiles, Paenibacillus napthalenovorans 32O-Y and Paenibacillus sp. 32O-W.</title>
        <authorList>
            <person name="Butler R.R.III."/>
            <person name="Wang J."/>
            <person name="Stark B.C."/>
            <person name="Pombert J.F."/>
        </authorList>
    </citation>
    <scope>NUCLEOTIDE SEQUENCE [LARGE SCALE GENOMIC DNA]</scope>
    <source>
        <strain evidence="9 10">32O-Y</strain>
    </source>
</reference>
<keyword evidence="5" id="KW-0597">Phosphoprotein</keyword>
<dbReference type="GO" id="GO:0005524">
    <property type="term" value="F:ATP binding"/>
    <property type="evidence" value="ECO:0007669"/>
    <property type="project" value="UniProtKB-KW"/>
</dbReference>
<dbReference type="PANTHER" id="PTHR32071:SF113">
    <property type="entry name" value="ALGINATE BIOSYNTHESIS TRANSCRIPTIONAL REGULATORY PROTEIN ALGB"/>
    <property type="match status" value="1"/>
</dbReference>
<dbReference type="GO" id="GO:0003700">
    <property type="term" value="F:DNA-binding transcription factor activity"/>
    <property type="evidence" value="ECO:0007669"/>
    <property type="project" value="InterPro"/>
</dbReference>
<dbReference type="GO" id="GO:0043565">
    <property type="term" value="F:sequence-specific DNA binding"/>
    <property type="evidence" value="ECO:0007669"/>
    <property type="project" value="InterPro"/>
</dbReference>